<dbReference type="InterPro" id="IPR015143">
    <property type="entry name" value="L27_1"/>
</dbReference>
<reference evidence="2" key="1">
    <citation type="submission" date="2023-04" db="EMBL/GenBank/DDBJ databases">
        <title>Chromosome-level genome of Chaenocephalus aceratus.</title>
        <authorList>
            <person name="Park H."/>
        </authorList>
    </citation>
    <scope>NUCLEOTIDE SEQUENCE</scope>
    <source>
        <strain evidence="2">DE</strain>
        <tissue evidence="2">Muscle</tissue>
    </source>
</reference>
<dbReference type="InterPro" id="IPR036892">
    <property type="entry name" value="L27_dom_sf"/>
</dbReference>
<evidence type="ECO:0000259" key="1">
    <source>
        <dbReference type="Pfam" id="PF09058"/>
    </source>
</evidence>
<dbReference type="Gene3D" id="1.10.287.470">
    <property type="entry name" value="Helix hairpin bin"/>
    <property type="match status" value="1"/>
</dbReference>
<dbReference type="AlphaFoldDB" id="A0AAD9ERB2"/>
<keyword evidence="3" id="KW-1185">Reference proteome</keyword>
<feature type="domain" description="L27-1" evidence="1">
    <location>
        <begin position="6"/>
        <end position="50"/>
    </location>
</feature>
<name>A0AAD9ERB2_DISEL</name>
<dbReference type="Proteomes" id="UP001228049">
    <property type="component" value="Unassembled WGS sequence"/>
</dbReference>
<sequence>MPVRKKDAQRALLLLEDYRAKLHNAEDRQLRGSIQRVIDIFQSNLFQALIGHTVLSGDACKNQLSNHQQPLLFVLQTSASSSLIDEAASCSSSSPVRHIGCLYTSSPPPLSVSPHLSLPLCLTCLTSLCLSSPPPPSASLICLPQSLTSLSHLTSSSLYIQEFYEVTLLDQSQRWGESSKPADPMAPVQLWDFSSLQSPTTASETLPSLSTSIEDSPLLNEILLTLAQNKRPPGPDGHVSSVGGGGGVACPIPSMWIIGVMGHRASSIWVHVEELVMRSGVMGHRASSIWVHVVGLSSTAPVRGDLRFPTALERSLGAVQCSPAEGGGGSAPVDRGCV</sequence>
<dbReference type="Pfam" id="PF09058">
    <property type="entry name" value="L27_1"/>
    <property type="match status" value="1"/>
</dbReference>
<accession>A0AAD9ERB2</accession>
<comment type="caution">
    <text evidence="2">The sequence shown here is derived from an EMBL/GenBank/DDBJ whole genome shotgun (WGS) entry which is preliminary data.</text>
</comment>
<evidence type="ECO:0000313" key="2">
    <source>
        <dbReference type="EMBL" id="KAK1878523.1"/>
    </source>
</evidence>
<feature type="non-terminal residue" evidence="2">
    <location>
        <position position="1"/>
    </location>
</feature>
<evidence type="ECO:0000313" key="3">
    <source>
        <dbReference type="Proteomes" id="UP001228049"/>
    </source>
</evidence>
<proteinExistence type="predicted"/>
<dbReference type="SUPFAM" id="SSF101288">
    <property type="entry name" value="L27 domain"/>
    <property type="match status" value="1"/>
</dbReference>
<dbReference type="EMBL" id="JASDAP010000026">
    <property type="protein sequence ID" value="KAK1878523.1"/>
    <property type="molecule type" value="Genomic_DNA"/>
</dbReference>
<protein>
    <submittedName>
        <fullName evidence="2">Disks large like 1</fullName>
    </submittedName>
</protein>
<gene>
    <name evidence="2" type="ORF">KUDE01_026652</name>
</gene>
<organism evidence="2 3">
    <name type="scientific">Dissostichus eleginoides</name>
    <name type="common">Patagonian toothfish</name>
    <name type="synonym">Dissostichus amissus</name>
    <dbReference type="NCBI Taxonomy" id="100907"/>
    <lineage>
        <taxon>Eukaryota</taxon>
        <taxon>Metazoa</taxon>
        <taxon>Chordata</taxon>
        <taxon>Craniata</taxon>
        <taxon>Vertebrata</taxon>
        <taxon>Euteleostomi</taxon>
        <taxon>Actinopterygii</taxon>
        <taxon>Neopterygii</taxon>
        <taxon>Teleostei</taxon>
        <taxon>Neoteleostei</taxon>
        <taxon>Acanthomorphata</taxon>
        <taxon>Eupercaria</taxon>
        <taxon>Perciformes</taxon>
        <taxon>Notothenioidei</taxon>
        <taxon>Nototheniidae</taxon>
        <taxon>Dissostichus</taxon>
    </lineage>
</organism>